<dbReference type="EMBL" id="QJKK01000002">
    <property type="protein sequence ID" value="RAL26348.1"/>
    <property type="molecule type" value="Genomic_DNA"/>
</dbReference>
<evidence type="ECO:0000256" key="2">
    <source>
        <dbReference type="ARBA" id="ARBA00005120"/>
    </source>
</evidence>
<dbReference type="NCBIfam" id="TIGR00674">
    <property type="entry name" value="dapA"/>
    <property type="match status" value="1"/>
</dbReference>
<dbReference type="GO" id="GO:0008840">
    <property type="term" value="F:4-hydroxy-tetrahydrodipicolinate synthase activity"/>
    <property type="evidence" value="ECO:0007669"/>
    <property type="project" value="UniProtKB-UniRule"/>
</dbReference>
<dbReference type="PRINTS" id="PR00146">
    <property type="entry name" value="DHPICSNTHASE"/>
</dbReference>
<dbReference type="PROSITE" id="PS00666">
    <property type="entry name" value="DHDPS_2"/>
    <property type="match status" value="1"/>
</dbReference>
<evidence type="ECO:0000313" key="17">
    <source>
        <dbReference type="Proteomes" id="UP000251213"/>
    </source>
</evidence>
<evidence type="ECO:0000256" key="5">
    <source>
        <dbReference type="ARBA" id="ARBA00022490"/>
    </source>
</evidence>
<evidence type="ECO:0000256" key="11">
    <source>
        <dbReference type="ARBA" id="ARBA00047836"/>
    </source>
</evidence>
<dbReference type="RefSeq" id="WP_113658033.1">
    <property type="nucleotide sequence ID" value="NZ_KZ845664.1"/>
</dbReference>
<feature type="active site" description="Schiff-base intermediate with substrate" evidence="12 14">
    <location>
        <position position="162"/>
    </location>
</feature>
<dbReference type="UniPathway" id="UPA00034">
    <property type="reaction ID" value="UER00017"/>
</dbReference>
<reference evidence="16 17" key="2">
    <citation type="submission" date="2018-06" db="EMBL/GenBank/DDBJ databases">
        <authorList>
            <person name="Zhirakovskaya E."/>
        </authorList>
    </citation>
    <scope>NUCLEOTIDE SEQUENCE [LARGE SCALE GENOMIC DNA]</scope>
    <source>
        <strain evidence="16 17">FBKL4.011</strain>
    </source>
</reference>
<dbReference type="SMART" id="SM01130">
    <property type="entry name" value="DHDPS"/>
    <property type="match status" value="1"/>
</dbReference>
<sequence length="290" mass="31423">MLFGRLMTAMITPFTKDHAIDWVKQAEVIDHLITTGNDTIVVAGTTAESPNLSHDEKLQLFQFTLEKVAGRVKVIAGTGSNNTTQTIQLTKEAEALGVDGVMLVAPFYNKPSQEGLFQHFKTVAEATKLPIMLYNVPGRTGVNMTAETMARLAELENVVAIKEASGNLSQIANLISMVPDDIAVYSGDDALTLPILSVGGAGVVSVASHVLGREIKETIEAYFAGNVAHAARLFRKYLPVFEGIFFTSSPVPIKYALSKKGLCEPTVRLPLVELDEQQVVQAQSWLQLIP</sequence>
<protein>
    <recommendedName>
        <fullName evidence="4 12">4-hydroxy-tetrahydrodipicolinate synthase</fullName>
        <shortName evidence="12">HTPA synthase</shortName>
        <ecNumber evidence="4 12">4.3.3.7</ecNumber>
    </recommendedName>
</protein>
<dbReference type="EC" id="4.3.3.7" evidence="4 12"/>
<gene>
    <name evidence="12" type="primary">dapA</name>
    <name evidence="16" type="ORF">DL897_04960</name>
</gene>
<dbReference type="PANTHER" id="PTHR12128">
    <property type="entry name" value="DIHYDRODIPICOLINATE SYNTHASE"/>
    <property type="match status" value="1"/>
</dbReference>
<evidence type="ECO:0000256" key="3">
    <source>
        <dbReference type="ARBA" id="ARBA00007592"/>
    </source>
</evidence>
<reference evidence="16 17" key="1">
    <citation type="submission" date="2018-06" db="EMBL/GenBank/DDBJ databases">
        <title>Thermoflavimicrobium daqus sp. nov., a thermophilic microbe isolated from Moutai-flavour Daqu.</title>
        <authorList>
            <person name="Wang X."/>
            <person name="Zhou H."/>
        </authorList>
    </citation>
    <scope>NUCLEOTIDE SEQUENCE [LARGE SCALE GENOMIC DNA]</scope>
    <source>
        <strain evidence="16 17">FBKL4.011</strain>
    </source>
</reference>
<comment type="caution">
    <text evidence="12">Was originally thought to be a dihydrodipicolinate synthase (DHDPS), catalyzing the condensation of (S)-aspartate-beta-semialdehyde [(S)-ASA] and pyruvate to dihydrodipicolinate (DHDP). However, it was shown in E.coli that the product of the enzymatic reaction is not dihydrodipicolinate but in fact (4S)-4-hydroxy-2,3,4,5-tetrahydro-(2S)-dipicolinic acid (HTPA), and that the consecutive dehydration reaction leading to DHDP is not spontaneous but catalyzed by DapB.</text>
</comment>
<feature type="binding site" evidence="12 15">
    <location>
        <position position="46"/>
    </location>
    <ligand>
        <name>pyruvate</name>
        <dbReference type="ChEBI" id="CHEBI:15361"/>
    </ligand>
</feature>
<dbReference type="PIRSF" id="PIRSF001365">
    <property type="entry name" value="DHDPS"/>
    <property type="match status" value="1"/>
</dbReference>
<dbReference type="OrthoDB" id="9782828at2"/>
<dbReference type="AlphaFoldDB" id="A0A364K7U2"/>
<dbReference type="Proteomes" id="UP000251213">
    <property type="component" value="Unassembled WGS sequence"/>
</dbReference>
<comment type="caution">
    <text evidence="16">The sequence shown here is derived from an EMBL/GenBank/DDBJ whole genome shotgun (WGS) entry which is preliminary data.</text>
</comment>
<keyword evidence="8 12" id="KW-0457">Lysine biosynthesis</keyword>
<dbReference type="InterPro" id="IPR020625">
    <property type="entry name" value="Schiff_base-form_aldolases_AS"/>
</dbReference>
<dbReference type="InterPro" id="IPR002220">
    <property type="entry name" value="DapA-like"/>
</dbReference>
<evidence type="ECO:0000256" key="8">
    <source>
        <dbReference type="ARBA" id="ARBA00023154"/>
    </source>
</evidence>
<feature type="site" description="Part of a proton relay during catalysis" evidence="12">
    <location>
        <position position="108"/>
    </location>
</feature>
<dbReference type="GO" id="GO:0005829">
    <property type="term" value="C:cytosol"/>
    <property type="evidence" value="ECO:0007669"/>
    <property type="project" value="TreeGrafter"/>
</dbReference>
<dbReference type="Pfam" id="PF00701">
    <property type="entry name" value="DHDPS"/>
    <property type="match status" value="1"/>
</dbReference>
<keyword evidence="17" id="KW-1185">Reference proteome</keyword>
<keyword evidence="5 12" id="KW-0963">Cytoplasm</keyword>
<organism evidence="16 17">
    <name type="scientific">Thermoflavimicrobium daqui</name>
    <dbReference type="NCBI Taxonomy" id="2137476"/>
    <lineage>
        <taxon>Bacteria</taxon>
        <taxon>Bacillati</taxon>
        <taxon>Bacillota</taxon>
        <taxon>Bacilli</taxon>
        <taxon>Bacillales</taxon>
        <taxon>Thermoactinomycetaceae</taxon>
        <taxon>Thermoflavimicrobium</taxon>
    </lineage>
</organism>
<dbReference type="HAMAP" id="MF_00418">
    <property type="entry name" value="DapA"/>
    <property type="match status" value="1"/>
</dbReference>
<evidence type="ECO:0000256" key="12">
    <source>
        <dbReference type="HAMAP-Rule" id="MF_00418"/>
    </source>
</evidence>
<dbReference type="GO" id="GO:0009089">
    <property type="term" value="P:lysine biosynthetic process via diaminopimelate"/>
    <property type="evidence" value="ECO:0007669"/>
    <property type="project" value="UniProtKB-UniRule"/>
</dbReference>
<keyword evidence="10 12" id="KW-0704">Schiff base</keyword>
<dbReference type="CDD" id="cd00950">
    <property type="entry name" value="DHDPS"/>
    <property type="match status" value="1"/>
</dbReference>
<keyword evidence="6 12" id="KW-0028">Amino-acid biosynthesis</keyword>
<feature type="site" description="Part of a proton relay during catalysis" evidence="12">
    <location>
        <position position="45"/>
    </location>
</feature>
<comment type="function">
    <text evidence="1 12">Catalyzes the condensation of (S)-aspartate-beta-semialdehyde [(S)-ASA] and pyruvate to 4-hydroxy-tetrahydrodipicolinate (HTPA).</text>
</comment>
<evidence type="ECO:0000256" key="14">
    <source>
        <dbReference type="PIRSR" id="PIRSR001365-1"/>
    </source>
</evidence>
<dbReference type="SUPFAM" id="SSF51569">
    <property type="entry name" value="Aldolase"/>
    <property type="match status" value="1"/>
</dbReference>
<dbReference type="InterPro" id="IPR013785">
    <property type="entry name" value="Aldolase_TIM"/>
</dbReference>
<comment type="pathway">
    <text evidence="2 12">Amino-acid biosynthesis; L-lysine biosynthesis via DAP pathway; (S)-tetrahydrodipicolinate from L-aspartate: step 3/4.</text>
</comment>
<evidence type="ECO:0000256" key="7">
    <source>
        <dbReference type="ARBA" id="ARBA00022915"/>
    </source>
</evidence>
<keyword evidence="7 12" id="KW-0220">Diaminopimelate biosynthesis</keyword>
<comment type="subcellular location">
    <subcellularLocation>
        <location evidence="12">Cytoplasm</location>
    </subcellularLocation>
</comment>
<dbReference type="GO" id="GO:0019877">
    <property type="term" value="P:diaminopimelate biosynthetic process"/>
    <property type="evidence" value="ECO:0007669"/>
    <property type="project" value="UniProtKB-UniRule"/>
</dbReference>
<evidence type="ECO:0000256" key="10">
    <source>
        <dbReference type="ARBA" id="ARBA00023270"/>
    </source>
</evidence>
<dbReference type="InterPro" id="IPR005263">
    <property type="entry name" value="DapA"/>
</dbReference>
<accession>A0A364K7U2</accession>
<evidence type="ECO:0000256" key="9">
    <source>
        <dbReference type="ARBA" id="ARBA00023239"/>
    </source>
</evidence>
<comment type="catalytic activity">
    <reaction evidence="11 12">
        <text>L-aspartate 4-semialdehyde + pyruvate = (2S,4S)-4-hydroxy-2,3,4,5-tetrahydrodipicolinate + H2O + H(+)</text>
        <dbReference type="Rhea" id="RHEA:34171"/>
        <dbReference type="ChEBI" id="CHEBI:15361"/>
        <dbReference type="ChEBI" id="CHEBI:15377"/>
        <dbReference type="ChEBI" id="CHEBI:15378"/>
        <dbReference type="ChEBI" id="CHEBI:67139"/>
        <dbReference type="ChEBI" id="CHEBI:537519"/>
        <dbReference type="EC" id="4.3.3.7"/>
    </reaction>
</comment>
<dbReference type="PANTHER" id="PTHR12128:SF66">
    <property type="entry name" value="4-HYDROXY-2-OXOGLUTARATE ALDOLASE, MITOCHONDRIAL"/>
    <property type="match status" value="1"/>
</dbReference>
<evidence type="ECO:0000256" key="15">
    <source>
        <dbReference type="PIRSR" id="PIRSR001365-2"/>
    </source>
</evidence>
<name>A0A364K7U2_9BACL</name>
<dbReference type="Gene3D" id="3.20.20.70">
    <property type="entry name" value="Aldolase class I"/>
    <property type="match status" value="1"/>
</dbReference>
<comment type="similarity">
    <text evidence="3 12 13">Belongs to the DapA family.</text>
</comment>
<evidence type="ECO:0000313" key="16">
    <source>
        <dbReference type="EMBL" id="RAL26348.1"/>
    </source>
</evidence>
<feature type="active site" description="Proton donor/acceptor" evidence="12 14">
    <location>
        <position position="134"/>
    </location>
</feature>
<evidence type="ECO:0000256" key="6">
    <source>
        <dbReference type="ARBA" id="ARBA00022605"/>
    </source>
</evidence>
<keyword evidence="9 12" id="KW-0456">Lyase</keyword>
<comment type="subunit">
    <text evidence="12">Homotetramer; dimer of dimers.</text>
</comment>
<evidence type="ECO:0000256" key="13">
    <source>
        <dbReference type="PIRNR" id="PIRNR001365"/>
    </source>
</evidence>
<evidence type="ECO:0000256" key="4">
    <source>
        <dbReference type="ARBA" id="ARBA00012086"/>
    </source>
</evidence>
<proteinExistence type="inferred from homology"/>
<feature type="binding site" evidence="12 15">
    <location>
        <position position="204"/>
    </location>
    <ligand>
        <name>pyruvate</name>
        <dbReference type="ChEBI" id="CHEBI:15361"/>
    </ligand>
</feature>
<evidence type="ECO:0000256" key="1">
    <source>
        <dbReference type="ARBA" id="ARBA00003294"/>
    </source>
</evidence>